<dbReference type="WBParaSite" id="TCLT_0000877701-mRNA-1">
    <property type="protein sequence ID" value="TCLT_0000877701-mRNA-1"/>
    <property type="gene ID" value="TCLT_0000877701"/>
</dbReference>
<feature type="domain" description="Alpha-D-phosphohexomutase alpha/beta/alpha" evidence="14">
    <location>
        <begin position="312"/>
        <end position="425"/>
    </location>
</feature>
<proteinExistence type="inferred from homology"/>
<comment type="catalytic activity">
    <reaction evidence="1">
        <text>alpha-D-glucose 1-phosphate = alpha-D-glucose 6-phosphate</text>
        <dbReference type="Rhea" id="RHEA:23536"/>
        <dbReference type="ChEBI" id="CHEBI:58225"/>
        <dbReference type="ChEBI" id="CHEBI:58601"/>
        <dbReference type="EC" id="5.4.2.2"/>
    </reaction>
</comment>
<evidence type="ECO:0000259" key="14">
    <source>
        <dbReference type="Pfam" id="PF02880"/>
    </source>
</evidence>
<dbReference type="InterPro" id="IPR045244">
    <property type="entry name" value="PGM"/>
</dbReference>
<dbReference type="GO" id="GO:0005829">
    <property type="term" value="C:cytosol"/>
    <property type="evidence" value="ECO:0007669"/>
    <property type="project" value="TreeGrafter"/>
</dbReference>
<keyword evidence="16" id="KW-1185">Reference proteome</keyword>
<evidence type="ECO:0000313" key="16">
    <source>
        <dbReference type="Proteomes" id="UP000276776"/>
    </source>
</evidence>
<dbReference type="AlphaFoldDB" id="A0A0N5D6V5"/>
<evidence type="ECO:0000256" key="5">
    <source>
        <dbReference type="ARBA" id="ARBA00012728"/>
    </source>
</evidence>
<dbReference type="SUPFAM" id="SSF53738">
    <property type="entry name" value="Phosphoglucomutase, first 3 domains"/>
    <property type="match status" value="3"/>
</dbReference>
<dbReference type="NCBIfam" id="NF005737">
    <property type="entry name" value="PRK07564.1-1"/>
    <property type="match status" value="1"/>
</dbReference>
<dbReference type="PRINTS" id="PR00509">
    <property type="entry name" value="PGMPMM"/>
</dbReference>
<dbReference type="GO" id="GO:0004614">
    <property type="term" value="F:phosphoglucomutase activity"/>
    <property type="evidence" value="ECO:0007669"/>
    <property type="project" value="UniProtKB-EC"/>
</dbReference>
<evidence type="ECO:0000256" key="6">
    <source>
        <dbReference type="ARBA" id="ARBA00022490"/>
    </source>
</evidence>
<evidence type="ECO:0000256" key="9">
    <source>
        <dbReference type="ARBA" id="ARBA00022842"/>
    </source>
</evidence>
<keyword evidence="10" id="KW-0413">Isomerase</keyword>
<comment type="cofactor">
    <cofactor evidence="2">
        <name>Mg(2+)</name>
        <dbReference type="ChEBI" id="CHEBI:18420"/>
    </cofactor>
</comment>
<dbReference type="FunFam" id="3.30.310.50:FF:000002">
    <property type="entry name" value="Phosphoglucomutase 5"/>
    <property type="match status" value="1"/>
</dbReference>
<protein>
    <recommendedName>
        <fullName evidence="5">phosphoglucomutase (alpha-D-glucose-1,6-bisphosphate-dependent)</fullName>
        <ecNumber evidence="5">5.4.2.2</ecNumber>
    </recommendedName>
</protein>
<name>A0A0N5D6V5_THECL</name>
<dbReference type="SUPFAM" id="SSF55957">
    <property type="entry name" value="Phosphoglucomutase, C-terminal domain"/>
    <property type="match status" value="1"/>
</dbReference>
<dbReference type="InterPro" id="IPR005841">
    <property type="entry name" value="Alpha-D-phosphohexomutase_SF"/>
</dbReference>
<dbReference type="GO" id="GO:0000287">
    <property type="term" value="F:magnesium ion binding"/>
    <property type="evidence" value="ECO:0007669"/>
    <property type="project" value="InterPro"/>
</dbReference>
<dbReference type="Proteomes" id="UP000276776">
    <property type="component" value="Unassembled WGS sequence"/>
</dbReference>
<sequence>MSSAYKVVTVSTKPYEGQKPGTSGLRKKVPEFQQNNYTENFIQCILDAVLNDQKKNATMVVGGDGRYLCSETVNIIIQIAAANGLRKLIVGQNGFLSTPAVSCLIRKHDSLICGGIILTASHNPGGPKADFGIKLNCENGGPAPEKVTESIYQMSKVISKYYICHDLHADFTKIGKTDYIIDGYGTFTVDVVDSVKDYVQLMEQVFDFSKIKHLLDGKTMGQFNILIDSLYGATGPYVHNILVEKLGVNSKFLCHATPKSDFGGGHPDPNLTYAKHLLDMMKKGEHDFGAAFDGDGDRNMILGKDGFFVTPSDSLAVIAANMRCIPYFQQHGIKGYARSMPTAGAVDQVAKETGLPLYETPTGWKFFGNLMDANKLSLCGEESFGTGSDHIREKDGIWAMLAWLQIVHSKKMSVESIVKEHWSKYGRNVFTRYDYENCDTSGANLMMTFIESQMPAFIDQKFTANERTFIVKHADNFAYTDPVDAFSFFVKKISIITGLRIIFYDVFRLSGTDSCGATIRLYVDSFIDSSDKSRLFESSEKLLKPLILVALQLSKLEHFTGRSAPSVIT</sequence>
<evidence type="ECO:0000256" key="7">
    <source>
        <dbReference type="ARBA" id="ARBA00022553"/>
    </source>
</evidence>
<keyword evidence="7" id="KW-0597">Phosphoprotein</keyword>
<feature type="domain" description="Alpha-D-phosphohexomutase alpha/beta/alpha" evidence="13">
    <location>
        <begin position="197"/>
        <end position="306"/>
    </location>
</feature>
<dbReference type="EC" id="5.4.2.2" evidence="5"/>
<dbReference type="Pfam" id="PF24947">
    <property type="entry name" value="PGM1_C_vert_fung"/>
    <property type="match status" value="1"/>
</dbReference>
<evidence type="ECO:0000259" key="13">
    <source>
        <dbReference type="Pfam" id="PF02879"/>
    </source>
</evidence>
<evidence type="ECO:0000256" key="8">
    <source>
        <dbReference type="ARBA" id="ARBA00022723"/>
    </source>
</evidence>
<dbReference type="PANTHER" id="PTHR22573:SF2">
    <property type="entry name" value="PHOSPHOGLUCOMUTASE"/>
    <property type="match status" value="1"/>
</dbReference>
<dbReference type="GO" id="GO:0005975">
    <property type="term" value="P:carbohydrate metabolic process"/>
    <property type="evidence" value="ECO:0007669"/>
    <property type="project" value="InterPro"/>
</dbReference>
<evidence type="ECO:0000259" key="12">
    <source>
        <dbReference type="Pfam" id="PF02878"/>
    </source>
</evidence>
<dbReference type="STRING" id="103827.A0A0N5D6V5"/>
<dbReference type="FunFam" id="3.40.120.10:FF:000004">
    <property type="entry name" value="Phosphoglucomutase 5"/>
    <property type="match status" value="1"/>
</dbReference>
<feature type="domain" description="Alpha-D-phosphohexomutase alpha/beta/alpha" evidence="12">
    <location>
        <begin position="18"/>
        <end position="158"/>
    </location>
</feature>
<dbReference type="InterPro" id="IPR016066">
    <property type="entry name" value="A-D-PHexomutase_CS"/>
</dbReference>
<dbReference type="Gene3D" id="3.40.120.10">
    <property type="entry name" value="Alpha-D-Glucose-1,6-Bisphosphate, subunit A, domain 3"/>
    <property type="match status" value="3"/>
</dbReference>
<dbReference type="InterPro" id="IPR005844">
    <property type="entry name" value="A-D-PHexomutase_a/b/a-I"/>
</dbReference>
<keyword evidence="6" id="KW-0963">Cytoplasm</keyword>
<evidence type="ECO:0000256" key="1">
    <source>
        <dbReference type="ARBA" id="ARBA00000443"/>
    </source>
</evidence>
<evidence type="ECO:0000256" key="11">
    <source>
        <dbReference type="RuleBase" id="RU004326"/>
    </source>
</evidence>
<dbReference type="Pfam" id="PF02880">
    <property type="entry name" value="PGM_PMM_III"/>
    <property type="match status" value="1"/>
</dbReference>
<dbReference type="OMA" id="WIQDRAN"/>
<dbReference type="FunFam" id="3.40.120.10:FF:000007">
    <property type="entry name" value="Phosphoglucomutase 5"/>
    <property type="match status" value="1"/>
</dbReference>
<dbReference type="FunFam" id="3.40.120.10:FF:000005">
    <property type="entry name" value="Phosphoglucomutase 5"/>
    <property type="match status" value="1"/>
</dbReference>
<dbReference type="InterPro" id="IPR036900">
    <property type="entry name" value="A-D-PHexomutase_C_sf"/>
</dbReference>
<reference evidence="15 16" key="2">
    <citation type="submission" date="2018-11" db="EMBL/GenBank/DDBJ databases">
        <authorList>
            <consortium name="Pathogen Informatics"/>
        </authorList>
    </citation>
    <scope>NUCLEOTIDE SEQUENCE [LARGE SCALE GENOMIC DNA]</scope>
</reference>
<dbReference type="Pfam" id="PF02878">
    <property type="entry name" value="PGM_PMM_I"/>
    <property type="match status" value="1"/>
</dbReference>
<dbReference type="Pfam" id="PF02879">
    <property type="entry name" value="PGM_PMM_II"/>
    <property type="match status" value="1"/>
</dbReference>
<keyword evidence="9 11" id="KW-0460">Magnesium</keyword>
<dbReference type="OrthoDB" id="2291at2759"/>
<comment type="subcellular location">
    <subcellularLocation>
        <location evidence="3">Cytoplasm</location>
    </subcellularLocation>
</comment>
<dbReference type="InterPro" id="IPR016055">
    <property type="entry name" value="A-D-PHexomutase_a/b/a-I/II/III"/>
</dbReference>
<organism evidence="17">
    <name type="scientific">Thelazia callipaeda</name>
    <name type="common">Oriental eyeworm</name>
    <name type="synonym">Parasitic nematode</name>
    <dbReference type="NCBI Taxonomy" id="103827"/>
    <lineage>
        <taxon>Eukaryota</taxon>
        <taxon>Metazoa</taxon>
        <taxon>Ecdysozoa</taxon>
        <taxon>Nematoda</taxon>
        <taxon>Chromadorea</taxon>
        <taxon>Rhabditida</taxon>
        <taxon>Spirurina</taxon>
        <taxon>Spiruromorpha</taxon>
        <taxon>Thelazioidea</taxon>
        <taxon>Thelaziidae</taxon>
        <taxon>Thelazia</taxon>
    </lineage>
</organism>
<dbReference type="Gene3D" id="3.30.310.50">
    <property type="entry name" value="Alpha-D-phosphohexomutase, C-terminal domain"/>
    <property type="match status" value="1"/>
</dbReference>
<comment type="similarity">
    <text evidence="4 11">Belongs to the phosphohexose mutase family.</text>
</comment>
<gene>
    <name evidence="15" type="ORF">TCLT_LOCUS8766</name>
</gene>
<evidence type="ECO:0000313" key="15">
    <source>
        <dbReference type="EMBL" id="VDN06348.1"/>
    </source>
</evidence>
<evidence type="ECO:0000313" key="17">
    <source>
        <dbReference type="WBParaSite" id="TCLT_0000877701-mRNA-1"/>
    </source>
</evidence>
<evidence type="ECO:0000256" key="10">
    <source>
        <dbReference type="ARBA" id="ARBA00023235"/>
    </source>
</evidence>
<evidence type="ECO:0000256" key="4">
    <source>
        <dbReference type="ARBA" id="ARBA00010231"/>
    </source>
</evidence>
<dbReference type="EMBL" id="UYYF01004680">
    <property type="protein sequence ID" value="VDN06348.1"/>
    <property type="molecule type" value="Genomic_DNA"/>
</dbReference>
<dbReference type="InterPro" id="IPR005845">
    <property type="entry name" value="A-D-PHexomutase_a/b/a-II"/>
</dbReference>
<dbReference type="InterPro" id="IPR005846">
    <property type="entry name" value="A-D-PHexomutase_a/b/a-III"/>
</dbReference>
<dbReference type="PROSITE" id="PS00710">
    <property type="entry name" value="PGM_PMM"/>
    <property type="match status" value="1"/>
</dbReference>
<evidence type="ECO:0000256" key="2">
    <source>
        <dbReference type="ARBA" id="ARBA00001946"/>
    </source>
</evidence>
<keyword evidence="8 11" id="KW-0479">Metal-binding</keyword>
<dbReference type="PANTHER" id="PTHR22573">
    <property type="entry name" value="PHOSPHOHEXOMUTASE FAMILY MEMBER"/>
    <property type="match status" value="1"/>
</dbReference>
<evidence type="ECO:0000256" key="3">
    <source>
        <dbReference type="ARBA" id="ARBA00004496"/>
    </source>
</evidence>
<accession>A0A0N5D6V5</accession>
<reference evidence="17" key="1">
    <citation type="submission" date="2017-02" db="UniProtKB">
        <authorList>
            <consortium name="WormBaseParasite"/>
        </authorList>
    </citation>
    <scope>IDENTIFICATION</scope>
</reference>